<dbReference type="PANTHER" id="PTHR11008">
    <property type="entry name" value="PROTEIN TAKEOUT-LIKE PROTEIN"/>
    <property type="match status" value="1"/>
</dbReference>
<dbReference type="VEuPathDB" id="VectorBase:GBRI011182"/>
<dbReference type="PANTHER" id="PTHR11008:SF25">
    <property type="entry name" value="IP09473P-RELATED"/>
    <property type="match status" value="1"/>
</dbReference>
<dbReference type="Gene3D" id="3.15.10.30">
    <property type="entry name" value="Haemolymph juvenile hormone binding protein"/>
    <property type="match status" value="1"/>
</dbReference>
<keyword evidence="5" id="KW-1185">Reference proteome</keyword>
<dbReference type="GO" id="GO:0005615">
    <property type="term" value="C:extracellular space"/>
    <property type="evidence" value="ECO:0007669"/>
    <property type="project" value="TreeGrafter"/>
</dbReference>
<keyword evidence="2" id="KW-0090">Biological rhythms</keyword>
<dbReference type="FunFam" id="3.15.10.30:FF:000001">
    <property type="entry name" value="Takeout-like protein 1"/>
    <property type="match status" value="1"/>
</dbReference>
<keyword evidence="1" id="KW-0732">Signal</keyword>
<name>A0A1A9W9I5_9MUSC</name>
<evidence type="ECO:0000256" key="1">
    <source>
        <dbReference type="ARBA" id="ARBA00022729"/>
    </source>
</evidence>
<proteinExistence type="inferred from homology"/>
<dbReference type="Proteomes" id="UP000091820">
    <property type="component" value="Unassembled WGS sequence"/>
</dbReference>
<dbReference type="InterPro" id="IPR038606">
    <property type="entry name" value="To_sf"/>
</dbReference>
<dbReference type="GO" id="GO:0007623">
    <property type="term" value="P:circadian rhythm"/>
    <property type="evidence" value="ECO:0007669"/>
    <property type="project" value="UniProtKB-ARBA"/>
</dbReference>
<evidence type="ECO:0000256" key="3">
    <source>
        <dbReference type="ARBA" id="ARBA00060902"/>
    </source>
</evidence>
<evidence type="ECO:0000256" key="2">
    <source>
        <dbReference type="ARBA" id="ARBA00023108"/>
    </source>
</evidence>
<sequence>MQLKIYNLTFSKLQHFKIFLLSFGLISVVKTSNSFDYFKEKPSFLQACSLSQEDLTKCSTAAVQKLLNEVIKGVPEFKDVIGSLDPFVLNDLTFKQDNTEAANIQIGFSTLVIRDLSKLQVIESRVNRNDFSFLMKLHLPQLRLTGQYKLDGRILLLSLKARGEMSMELEDVNITALIKTHLFTRDDQTFYNVTEVKTDTNIGNLKTNFNNLFDGRSKDLEQSILITINENWREFFEVLRSNINEIIDQITFDLLHKICLFIPAKYFLDDIPTPEK</sequence>
<reference evidence="4" key="2">
    <citation type="submission" date="2020-05" db="UniProtKB">
        <authorList>
            <consortium name="EnsemblMetazoa"/>
        </authorList>
    </citation>
    <scope>IDENTIFICATION</scope>
    <source>
        <strain evidence="4">IAEA</strain>
    </source>
</reference>
<protein>
    <submittedName>
        <fullName evidence="4">Uncharacterized protein</fullName>
    </submittedName>
</protein>
<reference evidence="5" key="1">
    <citation type="submission" date="2014-03" db="EMBL/GenBank/DDBJ databases">
        <authorList>
            <person name="Aksoy S."/>
            <person name="Warren W."/>
            <person name="Wilson R.K."/>
        </authorList>
    </citation>
    <scope>NUCLEOTIDE SEQUENCE [LARGE SCALE GENOMIC DNA]</scope>
    <source>
        <strain evidence="5">IAEA</strain>
    </source>
</reference>
<organism evidence="4 5">
    <name type="scientific">Glossina brevipalpis</name>
    <dbReference type="NCBI Taxonomy" id="37001"/>
    <lineage>
        <taxon>Eukaryota</taxon>
        <taxon>Metazoa</taxon>
        <taxon>Ecdysozoa</taxon>
        <taxon>Arthropoda</taxon>
        <taxon>Hexapoda</taxon>
        <taxon>Insecta</taxon>
        <taxon>Pterygota</taxon>
        <taxon>Neoptera</taxon>
        <taxon>Endopterygota</taxon>
        <taxon>Diptera</taxon>
        <taxon>Brachycera</taxon>
        <taxon>Muscomorpha</taxon>
        <taxon>Hippoboscoidea</taxon>
        <taxon>Glossinidae</taxon>
        <taxon>Glossina</taxon>
    </lineage>
</organism>
<dbReference type="SMART" id="SM00700">
    <property type="entry name" value="JHBP"/>
    <property type="match status" value="1"/>
</dbReference>
<evidence type="ECO:0000313" key="4">
    <source>
        <dbReference type="EnsemblMetazoa" id="GBRI011182-PA"/>
    </source>
</evidence>
<dbReference type="Pfam" id="PF06585">
    <property type="entry name" value="JHBP"/>
    <property type="match status" value="1"/>
</dbReference>
<dbReference type="AlphaFoldDB" id="A0A1A9W9I5"/>
<accession>A0A1A9W9I5</accession>
<comment type="similarity">
    <text evidence="3">Belongs to the TO family.</text>
</comment>
<dbReference type="InterPro" id="IPR010562">
    <property type="entry name" value="Haemolymph_juvenile_hormone-bd"/>
</dbReference>
<evidence type="ECO:0000313" key="5">
    <source>
        <dbReference type="Proteomes" id="UP000091820"/>
    </source>
</evidence>
<dbReference type="EnsemblMetazoa" id="GBRI011182-RA">
    <property type="protein sequence ID" value="GBRI011182-PA"/>
    <property type="gene ID" value="GBRI011182"/>
</dbReference>